<dbReference type="EMBL" id="BAPV01000012">
    <property type="protein sequence ID" value="GBQ88975.1"/>
    <property type="molecule type" value="Genomic_DNA"/>
</dbReference>
<sequence length="167" mass="18051">MAKQVLRGGDKLRKALDDLAKKVARGGTVEAGFIDGRTYPDAAKTSVAQVAQWNEFGTATSPPRPFMRQTINDHQSGWGKALASSLKATDYDVHQSLDFVGEIIDDQIRTSIREGSFAPISERTLEARLASSKRTGTLKSVNMETASKPLVDTGLMLGSVSHEVSDD</sequence>
<comment type="caution">
    <text evidence="1">The sequence shown here is derived from an EMBL/GenBank/DDBJ whole genome shotgun (WGS) entry which is preliminary data.</text>
</comment>
<accession>A0ABQ0Q314</accession>
<reference evidence="1" key="1">
    <citation type="submission" date="2013-04" db="EMBL/GenBank/DDBJ databases">
        <title>The genome sequencing project of 58 acetic acid bacteria.</title>
        <authorList>
            <person name="Okamoto-Kainuma A."/>
            <person name="Ishikawa M."/>
            <person name="Umino S."/>
            <person name="Koizumi Y."/>
            <person name="Shiwa Y."/>
            <person name="Yoshikawa H."/>
            <person name="Matsutani M."/>
            <person name="Matsushita K."/>
        </authorList>
    </citation>
    <scope>NUCLEOTIDE SEQUENCE</scope>
    <source>
        <strain evidence="1">NRIC 0535</strain>
    </source>
</reference>
<dbReference type="RefSeq" id="WP_264815532.1">
    <property type="nucleotide sequence ID" value="NZ_BAPV01000012.1"/>
</dbReference>
<proteinExistence type="predicted"/>
<organism evidence="1 2">
    <name type="scientific">Asaia krungthepensis NRIC 0535</name>
    <dbReference type="NCBI Taxonomy" id="1307925"/>
    <lineage>
        <taxon>Bacteria</taxon>
        <taxon>Pseudomonadati</taxon>
        <taxon>Pseudomonadota</taxon>
        <taxon>Alphaproteobacteria</taxon>
        <taxon>Acetobacterales</taxon>
        <taxon>Acetobacteraceae</taxon>
        <taxon>Asaia</taxon>
    </lineage>
</organism>
<dbReference type="Proteomes" id="UP001062776">
    <property type="component" value="Unassembled WGS sequence"/>
</dbReference>
<protein>
    <submittedName>
        <fullName evidence="1">Uncharacterized protein</fullName>
    </submittedName>
</protein>
<keyword evidence="2" id="KW-1185">Reference proteome</keyword>
<gene>
    <name evidence="1" type="ORF">AA0535_1678</name>
</gene>
<evidence type="ECO:0000313" key="1">
    <source>
        <dbReference type="EMBL" id="GBQ88975.1"/>
    </source>
</evidence>
<name>A0ABQ0Q314_9PROT</name>
<evidence type="ECO:0000313" key="2">
    <source>
        <dbReference type="Proteomes" id="UP001062776"/>
    </source>
</evidence>